<evidence type="ECO:0000256" key="4">
    <source>
        <dbReference type="ARBA" id="ARBA00023136"/>
    </source>
</evidence>
<keyword evidence="2 6" id="KW-0812">Transmembrane</keyword>
<keyword evidence="3 6" id="KW-1133">Transmembrane helix</keyword>
<dbReference type="GO" id="GO:0005384">
    <property type="term" value="F:manganese ion transmembrane transporter activity"/>
    <property type="evidence" value="ECO:0007669"/>
    <property type="project" value="TreeGrafter"/>
</dbReference>
<evidence type="ECO:0000256" key="6">
    <source>
        <dbReference type="SAM" id="Phobius"/>
    </source>
</evidence>
<feature type="transmembrane region" description="Helical" evidence="6">
    <location>
        <begin position="200"/>
        <end position="218"/>
    </location>
</feature>
<accession>D9XKQ6</accession>
<dbReference type="GO" id="GO:0034755">
    <property type="term" value="P:iron ion transmembrane transport"/>
    <property type="evidence" value="ECO:0007669"/>
    <property type="project" value="TreeGrafter"/>
</dbReference>
<feature type="transmembrane region" description="Helical" evidence="6">
    <location>
        <begin position="382"/>
        <end position="407"/>
    </location>
</feature>
<feature type="transmembrane region" description="Helical" evidence="6">
    <location>
        <begin position="88"/>
        <end position="107"/>
    </location>
</feature>
<evidence type="ECO:0000313" key="8">
    <source>
        <dbReference type="Proteomes" id="UP000002968"/>
    </source>
</evidence>
<dbReference type="HOGENOM" id="CLU_046131_0_0_11"/>
<feature type="transmembrane region" description="Helical" evidence="6">
    <location>
        <begin position="428"/>
        <end position="446"/>
    </location>
</feature>
<feature type="region of interest" description="Disordered" evidence="5">
    <location>
        <begin position="44"/>
        <end position="70"/>
    </location>
</feature>
<sequence>MSSPARPRATRPADPAPPPGTSPPIAPPRPVCLPLRRRRRIQQRNTAMSTTTAPAAEHAQADPYALRPEDARPAPTVFRDRIRHLGPGFVLSAAVVGSGELITTTALGAEAGFALLWLVIVSTAVKVWVQMELAQWTILNGRTALEGYRDVGPRIGRLSWINWLWIGMDFAKMFQRGGIIGGTAAACSVLWPVIGEPLSWGSLALWAVVVTLAAVLLLQSGKYSLVERACLVSVVVFTLVTVSLAVGLPGTEFGYGGSELGSGFGFEIPAGTVGIALAVFGITGVGADEMTTYTYWCMEKGYARWTGPDDGSEERARRAEGWIKVMRLDALTGLAVCVLCTLSFYVIGAAVLHPQGLVPEGNEMITTLSRIYTDTMGPWAEYLFLIGAFAVLFSTLIGSTASVPRLWTNTLGLLGVIDWGDVRVRTRTIRVLTWCLPLLWACFFLWMQSPVLMVQIGGIGGGIFLLAVVVAVWRLRSTGVPRRFRANPWLTGALVVSSAAILCVGVYGVLKTLGAVPE</sequence>
<evidence type="ECO:0000256" key="5">
    <source>
        <dbReference type="SAM" id="MobiDB-lite"/>
    </source>
</evidence>
<dbReference type="PANTHER" id="PTHR11706">
    <property type="entry name" value="SOLUTE CARRIER PROTEIN FAMILY 11 MEMBER"/>
    <property type="match status" value="1"/>
</dbReference>
<dbReference type="PANTHER" id="PTHR11706:SF3">
    <property type="entry name" value="METAL ION TRANSPORT PROTEIN"/>
    <property type="match status" value="1"/>
</dbReference>
<name>D9XKQ6_9ACTN</name>
<dbReference type="AlphaFoldDB" id="D9XKQ6"/>
<dbReference type="STRING" id="467200.SSRG_01298"/>
<evidence type="ECO:0000256" key="3">
    <source>
        <dbReference type="ARBA" id="ARBA00022989"/>
    </source>
</evidence>
<evidence type="ECO:0000256" key="1">
    <source>
        <dbReference type="ARBA" id="ARBA00004141"/>
    </source>
</evidence>
<dbReference type="InterPro" id="IPR001046">
    <property type="entry name" value="NRAMP_fam"/>
</dbReference>
<dbReference type="GO" id="GO:0015086">
    <property type="term" value="F:cadmium ion transmembrane transporter activity"/>
    <property type="evidence" value="ECO:0007669"/>
    <property type="project" value="TreeGrafter"/>
</dbReference>
<feature type="transmembrane region" description="Helical" evidence="6">
    <location>
        <begin position="230"/>
        <end position="248"/>
    </location>
</feature>
<feature type="transmembrane region" description="Helical" evidence="6">
    <location>
        <begin position="328"/>
        <end position="352"/>
    </location>
</feature>
<feature type="transmembrane region" description="Helical" evidence="6">
    <location>
        <begin position="452"/>
        <end position="475"/>
    </location>
</feature>
<keyword evidence="8" id="KW-1185">Reference proteome</keyword>
<comment type="subcellular location">
    <subcellularLocation>
        <location evidence="1">Membrane</location>
        <topology evidence="1">Multi-pass membrane protein</topology>
    </subcellularLocation>
</comment>
<feature type="transmembrane region" description="Helical" evidence="6">
    <location>
        <begin position="113"/>
        <end position="129"/>
    </location>
</feature>
<feature type="transmembrane region" description="Helical" evidence="6">
    <location>
        <begin position="487"/>
        <end position="510"/>
    </location>
</feature>
<evidence type="ECO:0000256" key="2">
    <source>
        <dbReference type="ARBA" id="ARBA00022692"/>
    </source>
</evidence>
<feature type="transmembrane region" description="Helical" evidence="6">
    <location>
        <begin position="268"/>
        <end position="287"/>
    </location>
</feature>
<feature type="region of interest" description="Disordered" evidence="5">
    <location>
        <begin position="1"/>
        <end position="32"/>
    </location>
</feature>
<reference evidence="7" key="1">
    <citation type="submission" date="2009-02" db="EMBL/GenBank/DDBJ databases">
        <title>Annotation of Streptomyces griseoflavus strain Tu4000.</title>
        <authorList>
            <consortium name="The Broad Institute Genome Sequencing Platform"/>
            <consortium name="Broad Institute Microbial Sequencing Center"/>
            <person name="Fischbach M."/>
            <person name="Godfrey P."/>
            <person name="Ward D."/>
            <person name="Young S."/>
            <person name="Zeng Q."/>
            <person name="Koehrsen M."/>
            <person name="Alvarado L."/>
            <person name="Berlin A.M."/>
            <person name="Bochicchio J."/>
            <person name="Borenstein D."/>
            <person name="Chapman S.B."/>
            <person name="Chen Z."/>
            <person name="Engels R."/>
            <person name="Freedman E."/>
            <person name="Gellesch M."/>
            <person name="Goldberg J."/>
            <person name="Griggs A."/>
            <person name="Gujja S."/>
            <person name="Heilman E.R."/>
            <person name="Heiman D.I."/>
            <person name="Hepburn T.A."/>
            <person name="Howarth C."/>
            <person name="Jen D."/>
            <person name="Larson L."/>
            <person name="Lewis B."/>
            <person name="Mehta T."/>
            <person name="Park D."/>
            <person name="Pearson M."/>
            <person name="Richards J."/>
            <person name="Roberts A."/>
            <person name="Saif S."/>
            <person name="Shea T.D."/>
            <person name="Shenoy N."/>
            <person name="Sisk P."/>
            <person name="Stolte C."/>
            <person name="Sykes S.N."/>
            <person name="Thomson T."/>
            <person name="Walk T."/>
            <person name="White J."/>
            <person name="Yandava C."/>
            <person name="Straight P."/>
            <person name="Clardy J."/>
            <person name="Hung D."/>
            <person name="Kolter R."/>
            <person name="Mekalanos J."/>
            <person name="Walker S."/>
            <person name="Walsh C.T."/>
            <person name="Wieland-Brown L.C."/>
            <person name="Haas B."/>
            <person name="Nusbaum C."/>
            <person name="Birren B."/>
        </authorList>
    </citation>
    <scope>NUCLEOTIDE SEQUENCE [LARGE SCALE GENOMIC DNA]</scope>
    <source>
        <strain evidence="7">Tu4000</strain>
    </source>
</reference>
<dbReference type="eggNOG" id="COG1914">
    <property type="taxonomic scope" value="Bacteria"/>
</dbReference>
<feature type="compositionally biased region" description="Low complexity" evidence="5">
    <location>
        <begin position="1"/>
        <end position="13"/>
    </location>
</feature>
<feature type="transmembrane region" description="Helical" evidence="6">
    <location>
        <begin position="177"/>
        <end position="194"/>
    </location>
</feature>
<gene>
    <name evidence="7" type="ORF">SSRG_01298</name>
</gene>
<protein>
    <submittedName>
        <fullName evidence="7">Uncharacterized protein</fullName>
    </submittedName>
</protein>
<dbReference type="Pfam" id="PF01566">
    <property type="entry name" value="Nramp"/>
    <property type="match status" value="1"/>
</dbReference>
<dbReference type="GO" id="GO:0005886">
    <property type="term" value="C:plasma membrane"/>
    <property type="evidence" value="ECO:0007669"/>
    <property type="project" value="TreeGrafter"/>
</dbReference>
<keyword evidence="4 6" id="KW-0472">Membrane</keyword>
<dbReference type="EMBL" id="GG657758">
    <property type="protein sequence ID" value="EFL38494.1"/>
    <property type="molecule type" value="Genomic_DNA"/>
</dbReference>
<feature type="compositionally biased region" description="Polar residues" evidence="5">
    <location>
        <begin position="44"/>
        <end position="53"/>
    </location>
</feature>
<proteinExistence type="predicted"/>
<dbReference type="NCBIfam" id="NF037982">
    <property type="entry name" value="Nramp_1"/>
    <property type="match status" value="1"/>
</dbReference>
<dbReference type="Proteomes" id="UP000002968">
    <property type="component" value="Unassembled WGS sequence"/>
</dbReference>
<organism evidence="7 8">
    <name type="scientific">Streptomyces griseoflavus Tu4000</name>
    <dbReference type="NCBI Taxonomy" id="467200"/>
    <lineage>
        <taxon>Bacteria</taxon>
        <taxon>Bacillati</taxon>
        <taxon>Actinomycetota</taxon>
        <taxon>Actinomycetes</taxon>
        <taxon>Kitasatosporales</taxon>
        <taxon>Streptomycetaceae</taxon>
        <taxon>Streptomyces</taxon>
    </lineage>
</organism>
<evidence type="ECO:0000313" key="7">
    <source>
        <dbReference type="EMBL" id="EFL38494.1"/>
    </source>
</evidence>
<feature type="compositionally biased region" description="Pro residues" evidence="5">
    <location>
        <begin position="14"/>
        <end position="31"/>
    </location>
</feature>